<keyword evidence="2" id="KW-1185">Reference proteome</keyword>
<accession>A0ABY5KKS2</accession>
<evidence type="ECO:0000313" key="1">
    <source>
        <dbReference type="EMBL" id="UUI71086.1"/>
    </source>
</evidence>
<reference evidence="1 2" key="1">
    <citation type="submission" date="2022-07" db="EMBL/GenBank/DDBJ databases">
        <title>Novel species in genus cellulomonas.</title>
        <authorList>
            <person name="Ye L."/>
        </authorList>
    </citation>
    <scope>NUCLEOTIDE SEQUENCE [LARGE SCALE GENOMIC DNA]</scope>
    <source>
        <strain evidence="2">zg-B89</strain>
    </source>
</reference>
<proteinExistence type="predicted"/>
<gene>
    <name evidence="1" type="ORF">NP048_14990</name>
</gene>
<protein>
    <recommendedName>
        <fullName evidence="3">TerB family tellurite resistance protein</fullName>
    </recommendedName>
</protein>
<dbReference type="Proteomes" id="UP001316384">
    <property type="component" value="Chromosome"/>
</dbReference>
<dbReference type="EMBL" id="CP101987">
    <property type="protein sequence ID" value="UUI71086.1"/>
    <property type="molecule type" value="Genomic_DNA"/>
</dbReference>
<dbReference type="RefSeq" id="WP_227576422.1">
    <property type="nucleotide sequence ID" value="NZ_CP101987.1"/>
</dbReference>
<sequence length="88" mass="9648">MNTEPLVRSILAALLLLENSDDSEVDPDVAVAGMEAIAHELQQLTPAEIEEFITVVGHIADTEEDPARREFYRSVPFALGMSVPPSDR</sequence>
<name>A0ABY5KKS2_9CELL</name>
<evidence type="ECO:0000313" key="2">
    <source>
        <dbReference type="Proteomes" id="UP001316384"/>
    </source>
</evidence>
<organism evidence="1 2">
    <name type="scientific">Cellulomonas xiejunii</name>
    <dbReference type="NCBI Taxonomy" id="2968083"/>
    <lineage>
        <taxon>Bacteria</taxon>
        <taxon>Bacillati</taxon>
        <taxon>Actinomycetota</taxon>
        <taxon>Actinomycetes</taxon>
        <taxon>Micrococcales</taxon>
        <taxon>Cellulomonadaceae</taxon>
        <taxon>Cellulomonas</taxon>
    </lineage>
</organism>
<evidence type="ECO:0008006" key="3">
    <source>
        <dbReference type="Google" id="ProtNLM"/>
    </source>
</evidence>